<name>A7IW99_PBCVN</name>
<sequence length="368" mass="40379">MISMESANANWDKVQNEYNALMKSGKKHDDAISILRQSWTDIGPINAKRLQYGYKRQTEAGLKPVVITVDGRQHAYQSPSNPKGLVVFLHGCVRSVFGGWPRSSNPKFFGLSEDVSRTKQALKAGYAILYISPEDQKTNCFSAKTDPDTIKKVINQVRSSLRLNEKPLYIGGCSAGGGLAQRLVASGFLSCNGMFNESATTADPSNKTPASLWTVLSTPQELQVATDRVNALHHFGKPAAVLVSGKRKIYPEYFSDQIASVSVQNSIKMVDVLKKIGFVDSSGNIKSEPKDDKSWYVTLGKSVPIPETTISFWDSSVVQATMVAYAHHDAVAVYMTTFLKWAESGFKANIDDLSKKFAVTKPAYFSAV</sequence>
<dbReference type="Gene3D" id="3.40.50.1820">
    <property type="entry name" value="alpha/beta hydrolase"/>
    <property type="match status" value="1"/>
</dbReference>
<evidence type="ECO:0000313" key="2">
    <source>
        <dbReference type="Proteomes" id="UP000202419"/>
    </source>
</evidence>
<dbReference type="PANTHER" id="PTHR35128:SF1">
    <property type="entry name" value="SECRETION-REGULATING GUANINE NUCLEOTIDE EXCHANGE FACTOR"/>
    <property type="match status" value="1"/>
</dbReference>
<proteinExistence type="predicted"/>
<keyword evidence="2" id="KW-1185">Reference proteome</keyword>
<organismHost>
    <name type="scientific">Chlorella</name>
    <dbReference type="NCBI Taxonomy" id="3071"/>
</organismHost>
<evidence type="ECO:0000313" key="1">
    <source>
        <dbReference type="EMBL" id="ABT14623.1"/>
    </source>
</evidence>
<organism evidence="1 2">
    <name type="scientific">Paramecium bursaria Chlorella virus NY2A</name>
    <name type="common">PBCV-NY2A</name>
    <dbReference type="NCBI Taxonomy" id="46021"/>
    <lineage>
        <taxon>Viruses</taxon>
        <taxon>Varidnaviria</taxon>
        <taxon>Bamfordvirae</taxon>
        <taxon>Nucleocytoviricota</taxon>
        <taxon>Megaviricetes</taxon>
        <taxon>Algavirales</taxon>
        <taxon>Phycodnaviridae</taxon>
        <taxon>Chlorovirus</taxon>
        <taxon>Chlorovirus americanus</taxon>
    </lineage>
</organism>
<dbReference type="KEGG" id="vg:5659114"/>
<accession>A7IW99</accession>
<reference evidence="1 2" key="1">
    <citation type="journal article" date="2007" name="Virology">
        <title>Sequence and annotation of the 369-kb NY-2A and the 345-kb AR158 viruses that infect Chlorella NC64A.</title>
        <authorList>
            <person name="Fitzgerald L.A."/>
            <person name="Graves M.V."/>
            <person name="Li X."/>
            <person name="Feldblyum T."/>
            <person name="Nierman W.C."/>
            <person name="Van Etten J.L."/>
        </authorList>
    </citation>
    <scope>NUCLEOTIDE SEQUENCE [LARGE SCALE GENOMIC DNA]</scope>
    <source>
        <strain evidence="1 2">NY-2A</strain>
    </source>
</reference>
<dbReference type="OrthoDB" id="8580at10239"/>
<dbReference type="Proteomes" id="UP000202419">
    <property type="component" value="Segment"/>
</dbReference>
<dbReference type="GeneID" id="5659114"/>
<gene>
    <name evidence="1" type="primary">B224R</name>
    <name evidence="1" type="ORF">NY2A_B224R</name>
</gene>
<dbReference type="RefSeq" id="YP_001497420.1">
    <property type="nucleotide sequence ID" value="NC_009898.1"/>
</dbReference>
<dbReference type="InterPro" id="IPR029058">
    <property type="entry name" value="AB_hydrolase_fold"/>
</dbReference>
<protein>
    <submittedName>
        <fullName evidence="1">Uncharacterized protein B224R</fullName>
    </submittedName>
</protein>
<dbReference type="SUPFAM" id="SSF53474">
    <property type="entry name" value="alpha/beta-Hydrolases"/>
    <property type="match status" value="1"/>
</dbReference>
<dbReference type="PANTHER" id="PTHR35128">
    <property type="entry name" value="SECRETION-REGULATING GUANINE NUCLEOTIDE EXCHANGE FACTOR"/>
    <property type="match status" value="1"/>
</dbReference>
<dbReference type="EMBL" id="DQ491002">
    <property type="protein sequence ID" value="ABT14623.1"/>
    <property type="molecule type" value="Genomic_DNA"/>
</dbReference>